<keyword evidence="1" id="KW-0812">Transmembrane</keyword>
<reference evidence="2 3" key="1">
    <citation type="submission" date="2016-10" db="EMBL/GenBank/DDBJ databases">
        <authorList>
            <person name="de Groot N.N."/>
        </authorList>
    </citation>
    <scope>NUCLEOTIDE SEQUENCE [LARGE SCALE GENOMIC DNA]</scope>
    <source>
        <strain evidence="2 3">VTM2R47</strain>
    </source>
</reference>
<protein>
    <submittedName>
        <fullName evidence="2">Uncharacterized protein</fullName>
    </submittedName>
</protein>
<name>A0A1H9PD15_9STRE</name>
<evidence type="ECO:0000256" key="1">
    <source>
        <dbReference type="SAM" id="Phobius"/>
    </source>
</evidence>
<evidence type="ECO:0000313" key="2">
    <source>
        <dbReference type="EMBL" id="SER45463.1"/>
    </source>
</evidence>
<feature type="transmembrane region" description="Helical" evidence="1">
    <location>
        <begin position="6"/>
        <end position="26"/>
    </location>
</feature>
<dbReference type="EMBL" id="FOGM01000004">
    <property type="protein sequence ID" value="SER45463.1"/>
    <property type="molecule type" value="Genomic_DNA"/>
</dbReference>
<dbReference type="Proteomes" id="UP000182712">
    <property type="component" value="Unassembled WGS sequence"/>
</dbReference>
<keyword evidence="1" id="KW-0472">Membrane</keyword>
<keyword evidence="1" id="KW-1133">Transmembrane helix</keyword>
<evidence type="ECO:0000313" key="3">
    <source>
        <dbReference type="Proteomes" id="UP000182712"/>
    </source>
</evidence>
<accession>A0A1H9PD15</accession>
<gene>
    <name evidence="2" type="ORF">SAMN04487840_10461</name>
</gene>
<organism evidence="2 3">
    <name type="scientific">Streptococcus gallolyticus</name>
    <dbReference type="NCBI Taxonomy" id="315405"/>
    <lineage>
        <taxon>Bacteria</taxon>
        <taxon>Bacillati</taxon>
        <taxon>Bacillota</taxon>
        <taxon>Bacilli</taxon>
        <taxon>Lactobacillales</taxon>
        <taxon>Streptococcaceae</taxon>
        <taxon>Streptococcus</taxon>
    </lineage>
</organism>
<dbReference type="RefSeq" id="WP_074627386.1">
    <property type="nucleotide sequence ID" value="NZ_FOGM01000004.1"/>
</dbReference>
<dbReference type="AlphaFoldDB" id="A0A1H9PD15"/>
<sequence>MKSALYILFAFIVYCWSNLEIVDVYLRRHEVEKGTYHSFFDKFGFIFPADDFKTKFYMDVLFVNSVHLVTVLYLCSLLIK</sequence>
<feature type="transmembrane region" description="Helical" evidence="1">
    <location>
        <begin position="56"/>
        <end position="79"/>
    </location>
</feature>
<proteinExistence type="predicted"/>